<dbReference type="InterPro" id="IPR050861">
    <property type="entry name" value="Dihydroxyacetone_Kinase"/>
</dbReference>
<evidence type="ECO:0000256" key="3">
    <source>
        <dbReference type="ARBA" id="ARBA00008757"/>
    </source>
</evidence>
<proteinExistence type="inferred from homology"/>
<protein>
    <recommendedName>
        <fullName evidence="15">Dihydroxyacetone kinase</fullName>
    </recommendedName>
</protein>
<comment type="caution">
    <text evidence="13">The sequence shown here is derived from an EMBL/GenBank/DDBJ whole genome shotgun (WGS) entry which is preliminary data.</text>
</comment>
<evidence type="ECO:0000256" key="1">
    <source>
        <dbReference type="ARBA" id="ARBA00003264"/>
    </source>
</evidence>
<comment type="pathway">
    <text evidence="2">Polyol metabolism; glycerol fermentation; glycerone phosphate from glycerol (oxidative route): step 2/2.</text>
</comment>
<dbReference type="FunFam" id="3.40.50.10440:FF:000001">
    <property type="entry name" value="Dihydroxyacetone kinase, DhaK subunit"/>
    <property type="match status" value="1"/>
</dbReference>
<dbReference type="Pfam" id="PF02734">
    <property type="entry name" value="Dak2"/>
    <property type="match status" value="1"/>
</dbReference>
<dbReference type="Gene3D" id="1.25.40.340">
    <property type="match status" value="1"/>
</dbReference>
<dbReference type="GO" id="GO:0005829">
    <property type="term" value="C:cytosol"/>
    <property type="evidence" value="ECO:0007669"/>
    <property type="project" value="TreeGrafter"/>
</dbReference>
<feature type="domain" description="DhaK" evidence="12">
    <location>
        <begin position="9"/>
        <end position="347"/>
    </location>
</feature>
<evidence type="ECO:0000259" key="11">
    <source>
        <dbReference type="PROSITE" id="PS51480"/>
    </source>
</evidence>
<gene>
    <name evidence="13" type="ORF">E3P99_01929</name>
</gene>
<dbReference type="InterPro" id="IPR004006">
    <property type="entry name" value="DhaK_dom"/>
</dbReference>
<dbReference type="InterPro" id="IPR036117">
    <property type="entry name" value="DhaL_dom_sf"/>
</dbReference>
<dbReference type="GO" id="GO:0019588">
    <property type="term" value="P:anaerobic glycerol catabolic process"/>
    <property type="evidence" value="ECO:0007669"/>
    <property type="project" value="UniProtKB-UniPathway"/>
</dbReference>
<dbReference type="GO" id="GO:0004371">
    <property type="term" value="F:glycerone kinase activity"/>
    <property type="evidence" value="ECO:0007669"/>
    <property type="project" value="UniProtKB-EC"/>
</dbReference>
<comment type="catalytic activity">
    <reaction evidence="9">
        <text>D-glyceraldehyde + ATP = D-glyceraldehyde 3-phosphate + ADP + H(+)</text>
        <dbReference type="Rhea" id="RHEA:13941"/>
        <dbReference type="ChEBI" id="CHEBI:15378"/>
        <dbReference type="ChEBI" id="CHEBI:17378"/>
        <dbReference type="ChEBI" id="CHEBI:30616"/>
        <dbReference type="ChEBI" id="CHEBI:59776"/>
        <dbReference type="ChEBI" id="CHEBI:456216"/>
        <dbReference type="EC" id="2.7.1.28"/>
    </reaction>
</comment>
<evidence type="ECO:0000256" key="2">
    <source>
        <dbReference type="ARBA" id="ARBA00004778"/>
    </source>
</evidence>
<keyword evidence="8" id="KW-0067">ATP-binding</keyword>
<sequence>MSTKHIFDSQSIALDNALRSANALNPTLCVDIPRGIVYDTRPPSPHRSVSVVAGGGSGHNPCHENLVGKGLLQASVSGHIFASPSSSQIVQAIERTPSHHAILLIINQYTGDRLNFNLAAQRARHTGRIVHTVTVGDDVSLPPTAIAKVGRRGLTANPLTCKVAAAAAERGLDIDSVRRIAEAVAQNVATIGASPEHCHLPGRSAAEAHTHPDTYVELGLGIHNEPGAKTVKDDTSPTKLIGDMLRSTLTSPYVDFKDGDKVILVVNNLGGLSLLELYAVVGVASDLLSKEHNMKPMRTLADSFMTSLNMPGFSLSLVNVTAADGLVRDTGVSILELLHDPTTVSAWPEMGGTLSDYESAGCMKHEGLVRRDAKMQEHSPPHRMVQAVPSTQDTSTRRQLIAAIITSACDAVLAVEPDLTRWDTVAGDGDCGTTLSSGATALKGALQRDEIPLHSYKELFHALSIVVETSMGGTAGALFALYFGAFANAVEEDVADGARKALDQLKLFTSARVGDRTLMDALIPFCNHLNHGVMYAAQQATKGAENTATMTATLGRAAYCTGNDDSLTVPDPGATGVSAILMGIAECFQN</sequence>
<dbReference type="AlphaFoldDB" id="A0A4V6TMD9"/>
<evidence type="ECO:0000313" key="14">
    <source>
        <dbReference type="Proteomes" id="UP000310189"/>
    </source>
</evidence>
<comment type="catalytic activity">
    <reaction evidence="10">
        <text>dihydroxyacetone + ATP = dihydroxyacetone phosphate + ADP + H(+)</text>
        <dbReference type="Rhea" id="RHEA:15773"/>
        <dbReference type="ChEBI" id="CHEBI:15378"/>
        <dbReference type="ChEBI" id="CHEBI:16016"/>
        <dbReference type="ChEBI" id="CHEBI:30616"/>
        <dbReference type="ChEBI" id="CHEBI:57642"/>
        <dbReference type="ChEBI" id="CHEBI:456216"/>
        <dbReference type="EC" id="2.7.1.29"/>
    </reaction>
</comment>
<dbReference type="SUPFAM" id="SSF101473">
    <property type="entry name" value="DhaL-like"/>
    <property type="match status" value="1"/>
</dbReference>
<dbReference type="Pfam" id="PF02733">
    <property type="entry name" value="Dak1"/>
    <property type="match status" value="1"/>
</dbReference>
<accession>A0A4V6TMD9</accession>
<feature type="domain" description="DhaL" evidence="11">
    <location>
        <begin position="399"/>
        <end position="586"/>
    </location>
</feature>
<keyword evidence="5" id="KW-0547">Nucleotide-binding</keyword>
<keyword evidence="6" id="KW-0418">Kinase</keyword>
<dbReference type="PROSITE" id="PS51481">
    <property type="entry name" value="DHAK"/>
    <property type="match status" value="1"/>
</dbReference>
<evidence type="ECO:0000256" key="5">
    <source>
        <dbReference type="ARBA" id="ARBA00022741"/>
    </source>
</evidence>
<dbReference type="GO" id="GO:0050354">
    <property type="term" value="F:triokinase activity"/>
    <property type="evidence" value="ECO:0007669"/>
    <property type="project" value="UniProtKB-EC"/>
</dbReference>
<evidence type="ECO:0000256" key="7">
    <source>
        <dbReference type="ARBA" id="ARBA00022798"/>
    </source>
</evidence>
<dbReference type="EMBL" id="SPNW01000024">
    <property type="protein sequence ID" value="TIA89803.1"/>
    <property type="molecule type" value="Genomic_DNA"/>
</dbReference>
<dbReference type="FunFam" id="3.30.1180.20:FF:000001">
    <property type="entry name" value="Dihydroxyacetone kinase 1"/>
    <property type="match status" value="1"/>
</dbReference>
<dbReference type="Proteomes" id="UP000310189">
    <property type="component" value="Unassembled WGS sequence"/>
</dbReference>
<dbReference type="Gene3D" id="3.40.50.10440">
    <property type="entry name" value="Dihydroxyacetone kinase, domain 1"/>
    <property type="match status" value="1"/>
</dbReference>
<comment type="function">
    <text evidence="1">Catalyzes both the phosphorylation of dihydroxyacetone and of glyceraldehyde.</text>
</comment>
<dbReference type="GO" id="GO:0005524">
    <property type="term" value="F:ATP binding"/>
    <property type="evidence" value="ECO:0007669"/>
    <property type="project" value="UniProtKB-KW"/>
</dbReference>
<organism evidence="13 14">
    <name type="scientific">Wallemia hederae</name>
    <dbReference type="NCBI Taxonomy" id="1540922"/>
    <lineage>
        <taxon>Eukaryota</taxon>
        <taxon>Fungi</taxon>
        <taxon>Dikarya</taxon>
        <taxon>Basidiomycota</taxon>
        <taxon>Wallemiomycotina</taxon>
        <taxon>Wallemiomycetes</taxon>
        <taxon>Wallemiales</taxon>
        <taxon>Wallemiaceae</taxon>
        <taxon>Wallemia</taxon>
    </lineage>
</organism>
<dbReference type="InterPro" id="IPR004007">
    <property type="entry name" value="DhaL_dom"/>
</dbReference>
<keyword evidence="4" id="KW-0808">Transferase</keyword>
<evidence type="ECO:0000256" key="6">
    <source>
        <dbReference type="ARBA" id="ARBA00022777"/>
    </source>
</evidence>
<dbReference type="PROSITE" id="PS51480">
    <property type="entry name" value="DHAL"/>
    <property type="match status" value="1"/>
</dbReference>
<dbReference type="PANTHER" id="PTHR28629">
    <property type="entry name" value="TRIOKINASE/FMN CYCLASE"/>
    <property type="match status" value="1"/>
</dbReference>
<dbReference type="Gene3D" id="3.30.1180.20">
    <property type="entry name" value="Dihydroxyacetone kinase, domain 2"/>
    <property type="match status" value="1"/>
</dbReference>
<comment type="similarity">
    <text evidence="3">Belongs to the dihydroxyacetone kinase (DAK) family.</text>
</comment>
<evidence type="ECO:0000256" key="8">
    <source>
        <dbReference type="ARBA" id="ARBA00022840"/>
    </source>
</evidence>
<dbReference type="PANTHER" id="PTHR28629:SF4">
    <property type="entry name" value="TRIOKINASE_FMN CYCLASE"/>
    <property type="match status" value="1"/>
</dbReference>
<evidence type="ECO:0000256" key="9">
    <source>
        <dbReference type="ARBA" id="ARBA00047974"/>
    </source>
</evidence>
<keyword evidence="7" id="KW-0319">Glycerol metabolism</keyword>
<name>A0A4V6TMD9_9BASI</name>
<dbReference type="UniPathway" id="UPA00617">
    <property type="reaction ID" value="UER00669"/>
</dbReference>
<evidence type="ECO:0008006" key="15">
    <source>
        <dbReference type="Google" id="ProtNLM"/>
    </source>
</evidence>
<dbReference type="SUPFAM" id="SSF82549">
    <property type="entry name" value="DAK1/DegV-like"/>
    <property type="match status" value="1"/>
</dbReference>
<evidence type="ECO:0000313" key="13">
    <source>
        <dbReference type="EMBL" id="TIA89803.1"/>
    </source>
</evidence>
<dbReference type="SMART" id="SM01120">
    <property type="entry name" value="Dak2"/>
    <property type="match status" value="1"/>
</dbReference>
<evidence type="ECO:0000256" key="10">
    <source>
        <dbReference type="ARBA" id="ARBA00048898"/>
    </source>
</evidence>
<evidence type="ECO:0000256" key="4">
    <source>
        <dbReference type="ARBA" id="ARBA00022679"/>
    </source>
</evidence>
<reference evidence="13 14" key="1">
    <citation type="submission" date="2019-03" db="EMBL/GenBank/DDBJ databases">
        <title>Sequencing 23 genomes of Wallemia ichthyophaga.</title>
        <authorList>
            <person name="Gostincar C."/>
        </authorList>
    </citation>
    <scope>NUCLEOTIDE SEQUENCE [LARGE SCALE GENOMIC DNA]</scope>
    <source>
        <strain evidence="13 14">EXF-5753</strain>
    </source>
</reference>
<keyword evidence="14" id="KW-1185">Reference proteome</keyword>
<dbReference type="OrthoDB" id="1724672at2759"/>
<evidence type="ECO:0000259" key="12">
    <source>
        <dbReference type="PROSITE" id="PS51481"/>
    </source>
</evidence>